<dbReference type="OMA" id="FWARESR"/>
<name>T1HBX6_RHOPR</name>
<organism evidence="2 3">
    <name type="scientific">Rhodnius prolixus</name>
    <name type="common">Triatomid bug</name>
    <dbReference type="NCBI Taxonomy" id="13249"/>
    <lineage>
        <taxon>Eukaryota</taxon>
        <taxon>Metazoa</taxon>
        <taxon>Ecdysozoa</taxon>
        <taxon>Arthropoda</taxon>
        <taxon>Hexapoda</taxon>
        <taxon>Insecta</taxon>
        <taxon>Pterygota</taxon>
        <taxon>Neoptera</taxon>
        <taxon>Paraneoptera</taxon>
        <taxon>Hemiptera</taxon>
        <taxon>Heteroptera</taxon>
        <taxon>Panheteroptera</taxon>
        <taxon>Cimicomorpha</taxon>
        <taxon>Reduviidae</taxon>
        <taxon>Triatominae</taxon>
        <taxon>Rhodnius</taxon>
    </lineage>
</organism>
<dbReference type="PANTHER" id="PTHR23022:SF135">
    <property type="entry name" value="SI:DKEY-77F5.3"/>
    <property type="match status" value="1"/>
</dbReference>
<dbReference type="HOGENOM" id="CLU_1715511_0_0_1"/>
<dbReference type="Proteomes" id="UP000015103">
    <property type="component" value="Unassembled WGS sequence"/>
</dbReference>
<dbReference type="InParanoid" id="T1HBX6"/>
<dbReference type="PANTHER" id="PTHR23022">
    <property type="entry name" value="TRANSPOSABLE ELEMENT-RELATED"/>
    <property type="match status" value="1"/>
</dbReference>
<keyword evidence="3" id="KW-1185">Reference proteome</keyword>
<dbReference type="STRING" id="13249.T1HBX6"/>
<accession>T1HBX6</accession>
<evidence type="ECO:0000313" key="3">
    <source>
        <dbReference type="Proteomes" id="UP000015103"/>
    </source>
</evidence>
<reference evidence="2" key="1">
    <citation type="submission" date="2015-05" db="UniProtKB">
        <authorList>
            <consortium name="EnsemblMetazoa"/>
        </authorList>
    </citation>
    <scope>IDENTIFICATION</scope>
</reference>
<proteinExistence type="predicted"/>
<dbReference type="Pfam" id="PF01498">
    <property type="entry name" value="HTH_Tnp_Tc3_2"/>
    <property type="match status" value="1"/>
</dbReference>
<dbReference type="InterPro" id="IPR002492">
    <property type="entry name" value="Transposase_Tc1-like"/>
</dbReference>
<dbReference type="EMBL" id="ACPB03014508">
    <property type="status" value="NOT_ANNOTATED_CDS"/>
    <property type="molecule type" value="Genomic_DNA"/>
</dbReference>
<dbReference type="InterPro" id="IPR036397">
    <property type="entry name" value="RNaseH_sf"/>
</dbReference>
<evidence type="ECO:0000259" key="1">
    <source>
        <dbReference type="Pfam" id="PF01498"/>
    </source>
</evidence>
<dbReference type="EnsemblMetazoa" id="RPRC001538-RA">
    <property type="protein sequence ID" value="RPRC001538-PA"/>
    <property type="gene ID" value="RPRC001538"/>
</dbReference>
<dbReference type="GO" id="GO:0015074">
    <property type="term" value="P:DNA integration"/>
    <property type="evidence" value="ECO:0007669"/>
    <property type="project" value="InterPro"/>
</dbReference>
<feature type="domain" description="Transposase Tc1-like" evidence="1">
    <location>
        <begin position="41"/>
        <end position="95"/>
    </location>
</feature>
<dbReference type="AlphaFoldDB" id="T1HBX6"/>
<sequence length="153" mass="17986">MEFNEPSPVEVDNEKLAEKIRIGDPKIFWLNFRETQDKHSKISQELSSDYGVSVTPQTIRNKLHEYDYCGRVPRKKPFINKINRKRRLDFAKEYVSKPSSFWETVIFSDESKFNVCGSDGRQKVWRKRNEAMKMKNIKPTFKHGGSNILVWGA</sequence>
<dbReference type="InterPro" id="IPR052338">
    <property type="entry name" value="Transposase_5"/>
</dbReference>
<dbReference type="GO" id="GO:0006313">
    <property type="term" value="P:DNA transposition"/>
    <property type="evidence" value="ECO:0007669"/>
    <property type="project" value="InterPro"/>
</dbReference>
<dbReference type="GO" id="GO:0003677">
    <property type="term" value="F:DNA binding"/>
    <property type="evidence" value="ECO:0007669"/>
    <property type="project" value="InterPro"/>
</dbReference>
<dbReference type="Gene3D" id="3.30.420.10">
    <property type="entry name" value="Ribonuclease H-like superfamily/Ribonuclease H"/>
    <property type="match status" value="1"/>
</dbReference>
<dbReference type="VEuPathDB" id="VectorBase:RPRC001538"/>
<protein>
    <submittedName>
        <fullName evidence="2">HTH_Tnp_Tc3_2 domain-containing protein</fullName>
    </submittedName>
</protein>
<dbReference type="eggNOG" id="ENOG502RZ4M">
    <property type="taxonomic scope" value="Eukaryota"/>
</dbReference>
<evidence type="ECO:0000313" key="2">
    <source>
        <dbReference type="EnsemblMetazoa" id="RPRC001538-PA"/>
    </source>
</evidence>